<comment type="caution">
    <text evidence="1">The sequence shown here is derived from an EMBL/GenBank/DDBJ whole genome shotgun (WGS) entry which is preliminary data.</text>
</comment>
<dbReference type="Proteomes" id="UP000294947">
    <property type="component" value="Unassembled WGS sequence"/>
</dbReference>
<gene>
    <name evidence="1" type="ORF">E1288_32825</name>
</gene>
<accession>A0A4R4YBY4</accession>
<dbReference type="AlphaFoldDB" id="A0A4R4YBY4"/>
<proteinExistence type="predicted"/>
<name>A0A4R4YBY4_9PSEU</name>
<sequence>MEPGAEEATDRQIVWVLHMHPGLTRRQAHGIVAVDFENGVARCLCGVELRPDEIGDVPSGGCQVCECCIAKIR</sequence>
<dbReference type="EMBL" id="SMKW01000059">
    <property type="protein sequence ID" value="TDD41364.1"/>
    <property type="molecule type" value="Genomic_DNA"/>
</dbReference>
<organism evidence="1 2">
    <name type="scientific">Saccharopolyspora elongata</name>
    <dbReference type="NCBI Taxonomy" id="2530387"/>
    <lineage>
        <taxon>Bacteria</taxon>
        <taxon>Bacillati</taxon>
        <taxon>Actinomycetota</taxon>
        <taxon>Actinomycetes</taxon>
        <taxon>Pseudonocardiales</taxon>
        <taxon>Pseudonocardiaceae</taxon>
        <taxon>Saccharopolyspora</taxon>
    </lineage>
</organism>
<evidence type="ECO:0000313" key="1">
    <source>
        <dbReference type="EMBL" id="TDD41364.1"/>
    </source>
</evidence>
<evidence type="ECO:0000313" key="2">
    <source>
        <dbReference type="Proteomes" id="UP000294947"/>
    </source>
</evidence>
<keyword evidence="2" id="KW-1185">Reference proteome</keyword>
<dbReference type="RefSeq" id="WP_132492221.1">
    <property type="nucleotide sequence ID" value="NZ_SMKW01000059.1"/>
</dbReference>
<protein>
    <submittedName>
        <fullName evidence="1">Uncharacterized protein</fullName>
    </submittedName>
</protein>
<reference evidence="1 2" key="1">
    <citation type="submission" date="2019-03" db="EMBL/GenBank/DDBJ databases">
        <title>Draft genome sequences of novel Actinobacteria.</title>
        <authorList>
            <person name="Sahin N."/>
            <person name="Ay H."/>
            <person name="Saygin H."/>
        </authorList>
    </citation>
    <scope>NUCLEOTIDE SEQUENCE [LARGE SCALE GENOMIC DNA]</scope>
    <source>
        <strain evidence="1 2">7K502</strain>
    </source>
</reference>